<dbReference type="AlphaFoldDB" id="A0A1J1J299"/>
<keyword evidence="2" id="KW-1185">Reference proteome</keyword>
<dbReference type="Proteomes" id="UP000183832">
    <property type="component" value="Unassembled WGS sequence"/>
</dbReference>
<evidence type="ECO:0000313" key="1">
    <source>
        <dbReference type="EMBL" id="CRL06667.1"/>
    </source>
</evidence>
<organism evidence="1 2">
    <name type="scientific">Clunio marinus</name>
    <dbReference type="NCBI Taxonomy" id="568069"/>
    <lineage>
        <taxon>Eukaryota</taxon>
        <taxon>Metazoa</taxon>
        <taxon>Ecdysozoa</taxon>
        <taxon>Arthropoda</taxon>
        <taxon>Hexapoda</taxon>
        <taxon>Insecta</taxon>
        <taxon>Pterygota</taxon>
        <taxon>Neoptera</taxon>
        <taxon>Endopterygota</taxon>
        <taxon>Diptera</taxon>
        <taxon>Nematocera</taxon>
        <taxon>Chironomoidea</taxon>
        <taxon>Chironomidae</taxon>
        <taxon>Clunio</taxon>
    </lineage>
</organism>
<proteinExistence type="predicted"/>
<evidence type="ECO:0000313" key="2">
    <source>
        <dbReference type="Proteomes" id="UP000183832"/>
    </source>
</evidence>
<sequence length="67" mass="7435">MFCCLRFKAVNTAVVSTALSSHKLLRTAGEENSKERKKEIPFACKELETKSGRKDNFGGTLIAVKNM</sequence>
<reference evidence="1 2" key="1">
    <citation type="submission" date="2015-04" db="EMBL/GenBank/DDBJ databases">
        <authorList>
            <person name="Syromyatnikov M.Y."/>
            <person name="Popov V.N."/>
        </authorList>
    </citation>
    <scope>NUCLEOTIDE SEQUENCE [LARGE SCALE GENOMIC DNA]</scope>
</reference>
<gene>
    <name evidence="1" type="ORF">CLUMA_CG019906</name>
</gene>
<accession>A0A1J1J299</accession>
<dbReference type="EMBL" id="CVRI01000067">
    <property type="protein sequence ID" value="CRL06667.1"/>
    <property type="molecule type" value="Genomic_DNA"/>
</dbReference>
<protein>
    <submittedName>
        <fullName evidence="1">CLUMA_CG019906, isoform A</fullName>
    </submittedName>
</protein>
<name>A0A1J1J299_9DIPT</name>